<dbReference type="EMBL" id="JANJHC010000002">
    <property type="protein sequence ID" value="MDA5622215.1"/>
    <property type="molecule type" value="Genomic_DNA"/>
</dbReference>
<organism evidence="1 2">
    <name type="scientific">Pasteurella multocida</name>
    <dbReference type="NCBI Taxonomy" id="747"/>
    <lineage>
        <taxon>Bacteria</taxon>
        <taxon>Pseudomonadati</taxon>
        <taxon>Pseudomonadota</taxon>
        <taxon>Gammaproteobacteria</taxon>
        <taxon>Pasteurellales</taxon>
        <taxon>Pasteurellaceae</taxon>
        <taxon>Pasteurella</taxon>
    </lineage>
</organism>
<accession>A0A9X3UND7</accession>
<evidence type="ECO:0000313" key="1">
    <source>
        <dbReference type="EMBL" id="MDA5622215.1"/>
    </source>
</evidence>
<gene>
    <name evidence="1" type="ORF">NM948_01370</name>
</gene>
<dbReference type="Pfam" id="PF10554">
    <property type="entry name" value="Phage_ASH"/>
    <property type="match status" value="1"/>
</dbReference>
<sequence>MINKNKANLTLIKTDCNLFTKCGKNFQSFLLTTETTINYIKYALAKSKAERGNSNTQKADNNTPLSACFFMRKSHTPKIDLSCDRLCSMVACDGQRLIVGCFPFEAVFHPVARYRPKAWKLLAVTLKNYQKETAEMIYQFLGISRQHYDQTKAEQIRIFADNETQARAYLARDYVLISLGRLPNTAKNARTLTVKGGVYA</sequence>
<protein>
    <submittedName>
        <fullName evidence="1">Host cell division inhibitor Icd-like protein</fullName>
    </submittedName>
</protein>
<dbReference type="RefSeq" id="WP_151249473.1">
    <property type="nucleotide sequence ID" value="NZ_JADMLJ010000015.1"/>
</dbReference>
<dbReference type="InterPro" id="IPR018880">
    <property type="entry name" value="Phage_P4_Ash"/>
</dbReference>
<name>A0A9X3UND7_PASMD</name>
<comment type="caution">
    <text evidence="1">The sequence shown here is derived from an EMBL/GenBank/DDBJ whole genome shotgun (WGS) entry which is preliminary data.</text>
</comment>
<dbReference type="NCBIfam" id="NF033153">
    <property type="entry name" value="phage_ICD_like"/>
    <property type="match status" value="1"/>
</dbReference>
<reference evidence="1" key="1">
    <citation type="submission" date="2022-07" db="EMBL/GenBank/DDBJ databases">
        <title>Genome-based characterization of novel serogroup A variants of Pasteurella multocida.</title>
        <authorList>
            <person name="Prajapati A."/>
            <person name="Yogisharadhya R."/>
            <person name="Mohanty N."/>
            <person name="Chanda M."/>
            <person name="Mendem S.K."/>
            <person name="Siddaramappa S."/>
            <person name="Shivachandra S.B."/>
        </authorList>
    </citation>
    <scope>NUCLEOTIDE SEQUENCE</scope>
    <source>
        <strain evidence="1">NIVEDIPm19</strain>
    </source>
</reference>
<dbReference type="Proteomes" id="UP001145481">
    <property type="component" value="Unassembled WGS sequence"/>
</dbReference>
<dbReference type="AlphaFoldDB" id="A0A9X3UND7"/>
<evidence type="ECO:0000313" key="2">
    <source>
        <dbReference type="Proteomes" id="UP001145481"/>
    </source>
</evidence>
<proteinExistence type="predicted"/>